<dbReference type="Proteomes" id="UP001596447">
    <property type="component" value="Unassembled WGS sequence"/>
</dbReference>
<dbReference type="AlphaFoldDB" id="A0ABD5Z104"/>
<evidence type="ECO:0000313" key="2">
    <source>
        <dbReference type="EMBL" id="MFC7198868.1"/>
    </source>
</evidence>
<keyword evidence="1" id="KW-0472">Membrane</keyword>
<reference evidence="2 3" key="1">
    <citation type="journal article" date="2019" name="Int. J. Syst. Evol. Microbiol.">
        <title>The Global Catalogue of Microorganisms (GCM) 10K type strain sequencing project: providing services to taxonomists for standard genome sequencing and annotation.</title>
        <authorList>
            <consortium name="The Broad Institute Genomics Platform"/>
            <consortium name="The Broad Institute Genome Sequencing Center for Infectious Disease"/>
            <person name="Wu L."/>
            <person name="Ma J."/>
        </authorList>
    </citation>
    <scope>NUCLEOTIDE SEQUENCE [LARGE SCALE GENOMIC DNA]</scope>
    <source>
        <strain evidence="2 3">XZGYJ-43</strain>
    </source>
</reference>
<name>A0ABD5Z104_9EURY</name>
<dbReference type="RefSeq" id="WP_279528825.1">
    <property type="nucleotide sequence ID" value="NZ_CP122312.1"/>
</dbReference>
<protein>
    <submittedName>
        <fullName evidence="2">Uncharacterized protein</fullName>
    </submittedName>
</protein>
<keyword evidence="1" id="KW-0812">Transmembrane</keyword>
<evidence type="ECO:0000256" key="1">
    <source>
        <dbReference type="SAM" id="Phobius"/>
    </source>
</evidence>
<organism evidence="2 3">
    <name type="scientific">Halospeciosus flavus</name>
    <dbReference type="NCBI Taxonomy" id="3032283"/>
    <lineage>
        <taxon>Archaea</taxon>
        <taxon>Methanobacteriati</taxon>
        <taxon>Methanobacteriota</taxon>
        <taxon>Stenosarchaea group</taxon>
        <taxon>Halobacteria</taxon>
        <taxon>Halobacteriales</taxon>
        <taxon>Halobacteriaceae</taxon>
        <taxon>Halospeciosus</taxon>
    </lineage>
</organism>
<gene>
    <name evidence="2" type="ORF">ACFQJ9_05435</name>
</gene>
<sequence>MNVTGTIAALGVALLFAVALFAMTVGELQVAGFCFLSASLLIYLRERYLVD</sequence>
<proteinExistence type="predicted"/>
<feature type="transmembrane region" description="Helical" evidence="1">
    <location>
        <begin position="12"/>
        <end position="44"/>
    </location>
</feature>
<keyword evidence="1" id="KW-1133">Transmembrane helix</keyword>
<comment type="caution">
    <text evidence="2">The sequence shown here is derived from an EMBL/GenBank/DDBJ whole genome shotgun (WGS) entry which is preliminary data.</text>
</comment>
<accession>A0ABD5Z104</accession>
<keyword evidence="3" id="KW-1185">Reference proteome</keyword>
<evidence type="ECO:0000313" key="3">
    <source>
        <dbReference type="Proteomes" id="UP001596447"/>
    </source>
</evidence>
<dbReference type="EMBL" id="JBHTAR010000011">
    <property type="protein sequence ID" value="MFC7198868.1"/>
    <property type="molecule type" value="Genomic_DNA"/>
</dbReference>